<dbReference type="PANTHER" id="PTHR46889">
    <property type="entry name" value="TRANSPOSASE INSF FOR INSERTION SEQUENCE IS3B-RELATED"/>
    <property type="match status" value="1"/>
</dbReference>
<dbReference type="SUPFAM" id="SSF53098">
    <property type="entry name" value="Ribonuclease H-like"/>
    <property type="match status" value="1"/>
</dbReference>
<dbReference type="AlphaFoldDB" id="A0A845SH94"/>
<dbReference type="PROSITE" id="PS50994">
    <property type="entry name" value="INTEGRASE"/>
    <property type="match status" value="1"/>
</dbReference>
<keyword evidence="3" id="KW-1185">Reference proteome</keyword>
<reference evidence="2 3" key="2">
    <citation type="submission" date="2020-02" db="EMBL/GenBank/DDBJ databases">
        <title>The new genus of Enterobacteriales.</title>
        <authorList>
            <person name="Kim I.S."/>
        </authorList>
    </citation>
    <scope>NUCLEOTIDE SEQUENCE [LARGE SCALE GENOMIC DNA]</scope>
    <source>
        <strain evidence="2 3">SAP-6</strain>
    </source>
</reference>
<gene>
    <name evidence="2" type="ORF">GRH90_04645</name>
</gene>
<sequence>MLNGAVKRLSGGESPLLHSDQGWQYQMPRWHRWLRNHGIVQSMSHRGVCLDNAAMESFFGTLKSECFYLKEYSSLHELKQDIVEYIDYYNHQRIREKLDGLSPVQYRLKEAA</sequence>
<dbReference type="PANTHER" id="PTHR46889:SF4">
    <property type="entry name" value="TRANSPOSASE INSO FOR INSERTION SEQUENCE ELEMENT IS911B-RELATED"/>
    <property type="match status" value="1"/>
</dbReference>
<accession>A0A845SH94</accession>
<dbReference type="GO" id="GO:0003676">
    <property type="term" value="F:nucleic acid binding"/>
    <property type="evidence" value="ECO:0007669"/>
    <property type="project" value="InterPro"/>
</dbReference>
<reference evidence="2 3" key="1">
    <citation type="submission" date="2019-12" db="EMBL/GenBank/DDBJ databases">
        <authorList>
            <person name="Lee S.D."/>
        </authorList>
    </citation>
    <scope>NUCLEOTIDE SEQUENCE [LARGE SCALE GENOMIC DNA]</scope>
    <source>
        <strain evidence="2 3">SAP-6</strain>
    </source>
</reference>
<feature type="domain" description="Integrase catalytic" evidence="1">
    <location>
        <begin position="1"/>
        <end position="111"/>
    </location>
</feature>
<name>A0A845SH94_9GAMM</name>
<evidence type="ECO:0000313" key="3">
    <source>
        <dbReference type="Proteomes" id="UP000461443"/>
    </source>
</evidence>
<comment type="caution">
    <text evidence="2">The sequence shown here is derived from an EMBL/GenBank/DDBJ whole genome shotgun (WGS) entry which is preliminary data.</text>
</comment>
<protein>
    <submittedName>
        <fullName evidence="2">IS3 family transposase</fullName>
    </submittedName>
</protein>
<organism evidence="2 3">
    <name type="scientific">Acerihabitans arboris</name>
    <dbReference type="NCBI Taxonomy" id="2691583"/>
    <lineage>
        <taxon>Bacteria</taxon>
        <taxon>Pseudomonadati</taxon>
        <taxon>Pseudomonadota</taxon>
        <taxon>Gammaproteobacteria</taxon>
        <taxon>Enterobacterales</taxon>
        <taxon>Pectobacteriaceae</taxon>
        <taxon>Acerihabitans</taxon>
    </lineage>
</organism>
<dbReference type="EMBL" id="WUBS01000003">
    <property type="protein sequence ID" value="NDL62048.1"/>
    <property type="molecule type" value="Genomic_DNA"/>
</dbReference>
<dbReference type="InterPro" id="IPR050900">
    <property type="entry name" value="Transposase_IS3/IS150/IS904"/>
</dbReference>
<dbReference type="InterPro" id="IPR036397">
    <property type="entry name" value="RNaseH_sf"/>
</dbReference>
<evidence type="ECO:0000259" key="1">
    <source>
        <dbReference type="PROSITE" id="PS50994"/>
    </source>
</evidence>
<dbReference type="Proteomes" id="UP000461443">
    <property type="component" value="Unassembled WGS sequence"/>
</dbReference>
<dbReference type="Pfam" id="PF13333">
    <property type="entry name" value="rve_2"/>
    <property type="match status" value="1"/>
</dbReference>
<dbReference type="InterPro" id="IPR001584">
    <property type="entry name" value="Integrase_cat-core"/>
</dbReference>
<dbReference type="Gene3D" id="3.30.420.10">
    <property type="entry name" value="Ribonuclease H-like superfamily/Ribonuclease H"/>
    <property type="match status" value="1"/>
</dbReference>
<evidence type="ECO:0000313" key="2">
    <source>
        <dbReference type="EMBL" id="NDL62048.1"/>
    </source>
</evidence>
<dbReference type="InterPro" id="IPR012337">
    <property type="entry name" value="RNaseH-like_sf"/>
</dbReference>
<proteinExistence type="predicted"/>
<dbReference type="GO" id="GO:0015074">
    <property type="term" value="P:DNA integration"/>
    <property type="evidence" value="ECO:0007669"/>
    <property type="project" value="InterPro"/>
</dbReference>